<sequence length="38" mass="4374">MSVSRCVAEEMDATIRENVCSGHVNFRYIFSSNMLYNV</sequence>
<reference evidence="1" key="1">
    <citation type="journal article" date="2009" name="Plant Mol. Biol.">
        <title>Insights into corn genes derived from large-scale cDNA sequencing.</title>
        <authorList>
            <person name="Alexandrov N.N."/>
            <person name="Brover V.V."/>
            <person name="Freidin S."/>
            <person name="Troukhan M.E."/>
            <person name="Tatarinova T.V."/>
            <person name="Zhang H."/>
            <person name="Swaller T.J."/>
            <person name="Lu Y.P."/>
            <person name="Bouck J."/>
            <person name="Flavell R.B."/>
            <person name="Feldmann K.A."/>
        </authorList>
    </citation>
    <scope>NUCLEOTIDE SEQUENCE</scope>
</reference>
<name>B6SYH7_MAIZE</name>
<protein>
    <submittedName>
        <fullName evidence="1">Uncharacterized protein</fullName>
    </submittedName>
</protein>
<organism evidence="1">
    <name type="scientific">Zea mays</name>
    <name type="common">Maize</name>
    <dbReference type="NCBI Taxonomy" id="4577"/>
    <lineage>
        <taxon>Eukaryota</taxon>
        <taxon>Viridiplantae</taxon>
        <taxon>Streptophyta</taxon>
        <taxon>Embryophyta</taxon>
        <taxon>Tracheophyta</taxon>
        <taxon>Spermatophyta</taxon>
        <taxon>Magnoliopsida</taxon>
        <taxon>Liliopsida</taxon>
        <taxon>Poales</taxon>
        <taxon>Poaceae</taxon>
        <taxon>PACMAD clade</taxon>
        <taxon>Panicoideae</taxon>
        <taxon>Andropogonodae</taxon>
        <taxon>Andropogoneae</taxon>
        <taxon>Tripsacinae</taxon>
        <taxon>Zea</taxon>
    </lineage>
</organism>
<proteinExistence type="evidence at transcript level"/>
<dbReference type="AlphaFoldDB" id="B6SYH7"/>
<evidence type="ECO:0000313" key="1">
    <source>
        <dbReference type="EMBL" id="ACG29910.1"/>
    </source>
</evidence>
<dbReference type="EMBL" id="EU957792">
    <property type="protein sequence ID" value="ACG29910.1"/>
    <property type="molecule type" value="mRNA"/>
</dbReference>
<accession>B6SYH7</accession>